<dbReference type="Proteomes" id="UP000471648">
    <property type="component" value="Unassembled WGS sequence"/>
</dbReference>
<reference evidence="5 6" key="1">
    <citation type="submission" date="2020-01" db="EMBL/GenBank/DDBJ databases">
        <title>Insect and environment-associated Actinomycetes.</title>
        <authorList>
            <person name="Currrie C."/>
            <person name="Chevrette M."/>
            <person name="Carlson C."/>
            <person name="Stubbendieck R."/>
            <person name="Wendt-Pienkowski E."/>
        </authorList>
    </citation>
    <scope>NUCLEOTIDE SEQUENCE [LARGE SCALE GENOMIC DNA]</scope>
    <source>
        <strain evidence="5 6">SID14438</strain>
    </source>
</reference>
<dbReference type="GO" id="GO:0016052">
    <property type="term" value="P:carbohydrate catabolic process"/>
    <property type="evidence" value="ECO:0007669"/>
    <property type="project" value="TreeGrafter"/>
</dbReference>
<sequence length="85" mass="9347">GAGHVNAAGLDFYDRLVDDLLAAGVTPAATLYHWDLPQALQDRGGWQVRETAQRMADYTTVVAERLGDRVGMWMPVNEPVVATMF</sequence>
<feature type="non-terminal residue" evidence="5">
    <location>
        <position position="85"/>
    </location>
</feature>
<evidence type="ECO:0000256" key="2">
    <source>
        <dbReference type="ARBA" id="ARBA00022801"/>
    </source>
</evidence>
<keyword evidence="2 5" id="KW-0378">Hydrolase</keyword>
<dbReference type="InterPro" id="IPR017853">
    <property type="entry name" value="GH"/>
</dbReference>
<comment type="caution">
    <text evidence="5">The sequence shown here is derived from an EMBL/GenBank/DDBJ whole genome shotgun (WGS) entry which is preliminary data.</text>
</comment>
<comment type="similarity">
    <text evidence="1 4">Belongs to the glycosyl hydrolase 1 family.</text>
</comment>
<evidence type="ECO:0000313" key="5">
    <source>
        <dbReference type="EMBL" id="NEB73297.1"/>
    </source>
</evidence>
<evidence type="ECO:0000313" key="6">
    <source>
        <dbReference type="Proteomes" id="UP000471648"/>
    </source>
</evidence>
<dbReference type="Pfam" id="PF00232">
    <property type="entry name" value="Glyco_hydro_1"/>
    <property type="match status" value="1"/>
</dbReference>
<accession>A0A6N9VLX2</accession>
<dbReference type="EMBL" id="JAAGME010001703">
    <property type="protein sequence ID" value="NEB73297.1"/>
    <property type="molecule type" value="Genomic_DNA"/>
</dbReference>
<organism evidence="5 6">
    <name type="scientific">Streptomyces microflavus</name>
    <name type="common">Streptomyces lipmanii</name>
    <dbReference type="NCBI Taxonomy" id="1919"/>
    <lineage>
        <taxon>Bacteria</taxon>
        <taxon>Bacillati</taxon>
        <taxon>Actinomycetota</taxon>
        <taxon>Actinomycetes</taxon>
        <taxon>Kitasatosporales</taxon>
        <taxon>Streptomycetaceae</taxon>
        <taxon>Streptomyces</taxon>
    </lineage>
</organism>
<dbReference type="PANTHER" id="PTHR10353">
    <property type="entry name" value="GLYCOSYL HYDROLASE"/>
    <property type="match status" value="1"/>
</dbReference>
<dbReference type="GO" id="GO:0005829">
    <property type="term" value="C:cytosol"/>
    <property type="evidence" value="ECO:0007669"/>
    <property type="project" value="TreeGrafter"/>
</dbReference>
<name>A0A6N9VLX2_STRMI</name>
<dbReference type="AlphaFoldDB" id="A0A6N9VLX2"/>
<dbReference type="SUPFAM" id="SSF51445">
    <property type="entry name" value="(Trans)glycosidases"/>
    <property type="match status" value="1"/>
</dbReference>
<dbReference type="PANTHER" id="PTHR10353:SF36">
    <property type="entry name" value="LP05116P"/>
    <property type="match status" value="1"/>
</dbReference>
<proteinExistence type="inferred from homology"/>
<evidence type="ECO:0000256" key="4">
    <source>
        <dbReference type="RuleBase" id="RU003690"/>
    </source>
</evidence>
<protein>
    <submittedName>
        <fullName evidence="5">Family 1 glycosylhydrolase</fullName>
    </submittedName>
</protein>
<dbReference type="RefSeq" id="WP_164359315.1">
    <property type="nucleotide sequence ID" value="NZ_JAAGME010001703.1"/>
</dbReference>
<evidence type="ECO:0000256" key="3">
    <source>
        <dbReference type="ARBA" id="ARBA00023295"/>
    </source>
</evidence>
<dbReference type="InterPro" id="IPR001360">
    <property type="entry name" value="Glyco_hydro_1"/>
</dbReference>
<dbReference type="GO" id="GO:0008422">
    <property type="term" value="F:beta-glucosidase activity"/>
    <property type="evidence" value="ECO:0007669"/>
    <property type="project" value="TreeGrafter"/>
</dbReference>
<dbReference type="Gene3D" id="3.20.20.80">
    <property type="entry name" value="Glycosidases"/>
    <property type="match status" value="1"/>
</dbReference>
<feature type="non-terminal residue" evidence="5">
    <location>
        <position position="1"/>
    </location>
</feature>
<gene>
    <name evidence="5" type="ORF">G3I39_40480</name>
</gene>
<evidence type="ECO:0000256" key="1">
    <source>
        <dbReference type="ARBA" id="ARBA00010838"/>
    </source>
</evidence>
<keyword evidence="3" id="KW-0326">Glycosidase</keyword>